<dbReference type="AlphaFoldDB" id="A0A1H9RZZ7"/>
<protein>
    <recommendedName>
        <fullName evidence="1">VOC domain-containing protein</fullName>
    </recommendedName>
</protein>
<proteinExistence type="predicted"/>
<dbReference type="PANTHER" id="PTHR35908">
    <property type="entry name" value="HYPOTHETICAL FUSION PROTEIN"/>
    <property type="match status" value="1"/>
</dbReference>
<dbReference type="InterPro" id="IPR029068">
    <property type="entry name" value="Glyas_Bleomycin-R_OHBP_Dase"/>
</dbReference>
<dbReference type="RefSeq" id="WP_091756156.1">
    <property type="nucleotide sequence ID" value="NZ_FOHB01000001.1"/>
</dbReference>
<evidence type="ECO:0000313" key="3">
    <source>
        <dbReference type="Proteomes" id="UP000199019"/>
    </source>
</evidence>
<dbReference type="CDD" id="cd06587">
    <property type="entry name" value="VOC"/>
    <property type="match status" value="1"/>
</dbReference>
<dbReference type="STRING" id="587636.SAMN05216199_1204"/>
<dbReference type="SUPFAM" id="SSF54593">
    <property type="entry name" value="Glyoxalase/Bleomycin resistance protein/Dihydroxybiphenyl dioxygenase"/>
    <property type="match status" value="1"/>
</dbReference>
<accession>A0A1H9RZZ7</accession>
<dbReference type="InterPro" id="IPR037523">
    <property type="entry name" value="VOC_core"/>
</dbReference>
<name>A0A1H9RZZ7_9MICO</name>
<dbReference type="PROSITE" id="PS51819">
    <property type="entry name" value="VOC"/>
    <property type="match status" value="1"/>
</dbReference>
<dbReference type="Pfam" id="PF18029">
    <property type="entry name" value="Glyoxalase_6"/>
    <property type="match status" value="1"/>
</dbReference>
<dbReference type="PANTHER" id="PTHR35908:SF1">
    <property type="entry name" value="CONSERVED PROTEIN"/>
    <property type="match status" value="1"/>
</dbReference>
<dbReference type="InterPro" id="IPR041581">
    <property type="entry name" value="Glyoxalase_6"/>
</dbReference>
<dbReference type="EMBL" id="FOHB01000001">
    <property type="protein sequence ID" value="SER78360.1"/>
    <property type="molecule type" value="Genomic_DNA"/>
</dbReference>
<dbReference type="Proteomes" id="UP000199019">
    <property type="component" value="Unassembled WGS sequence"/>
</dbReference>
<feature type="domain" description="VOC" evidence="1">
    <location>
        <begin position="4"/>
        <end position="124"/>
    </location>
</feature>
<sequence length="137" mass="15632">MTSRISHTSVDSRDAHAQSVWWAQVLGFSEDPRDPNEPGHEECMIFSPDGRQRVLFIEVPEGKTVKNRLHFDLWPTDRTMNEEVDRLLSLGATMVHDLRDHRGPGTGWATLADPEGNEFCVLRSEAERPDPYAHLVR</sequence>
<gene>
    <name evidence="2" type="ORF">SAMN05216199_1204</name>
</gene>
<keyword evidence="3" id="KW-1185">Reference proteome</keyword>
<evidence type="ECO:0000313" key="2">
    <source>
        <dbReference type="EMBL" id="SER78360.1"/>
    </source>
</evidence>
<dbReference type="OrthoDB" id="5524593at2"/>
<reference evidence="3" key="1">
    <citation type="submission" date="2016-10" db="EMBL/GenBank/DDBJ databases">
        <authorList>
            <person name="Varghese N."/>
            <person name="Submissions S."/>
        </authorList>
    </citation>
    <scope>NUCLEOTIDE SEQUENCE [LARGE SCALE GENOMIC DNA]</scope>
    <source>
        <strain evidence="3">CGMCC 1.6963</strain>
    </source>
</reference>
<dbReference type="Gene3D" id="3.10.180.10">
    <property type="entry name" value="2,3-Dihydroxybiphenyl 1,2-Dioxygenase, domain 1"/>
    <property type="match status" value="1"/>
</dbReference>
<organism evidence="2 3">
    <name type="scientific">Pedococcus cremeus</name>
    <dbReference type="NCBI Taxonomy" id="587636"/>
    <lineage>
        <taxon>Bacteria</taxon>
        <taxon>Bacillati</taxon>
        <taxon>Actinomycetota</taxon>
        <taxon>Actinomycetes</taxon>
        <taxon>Micrococcales</taxon>
        <taxon>Intrasporangiaceae</taxon>
        <taxon>Pedococcus</taxon>
    </lineage>
</organism>
<evidence type="ECO:0000259" key="1">
    <source>
        <dbReference type="PROSITE" id="PS51819"/>
    </source>
</evidence>